<dbReference type="InterPro" id="IPR044924">
    <property type="entry name" value="HAD-SF_hydro_IA_REG-2-like_cap"/>
</dbReference>
<dbReference type="OrthoDB" id="444127at2759"/>
<accession>A0A8X7TDT6</accession>
<dbReference type="SFLD" id="SFLDG01129">
    <property type="entry name" value="C1.5:_HAD__Beta-PGM__Phosphata"/>
    <property type="match status" value="1"/>
</dbReference>
<dbReference type="Gene3D" id="1.10.150.720">
    <property type="entry name" value="Haloacid dehalogenase-like hydrolase"/>
    <property type="match status" value="1"/>
</dbReference>
<dbReference type="GO" id="GO:0005634">
    <property type="term" value="C:nucleus"/>
    <property type="evidence" value="ECO:0007669"/>
    <property type="project" value="TreeGrafter"/>
</dbReference>
<dbReference type="InterPro" id="IPR036412">
    <property type="entry name" value="HAD-like_sf"/>
</dbReference>
<comment type="caution">
    <text evidence="1">The sequence shown here is derived from an EMBL/GenBank/DDBJ whole genome shotgun (WGS) entry which is preliminary data.</text>
</comment>
<keyword evidence="1" id="KW-0378">Hydrolase</keyword>
<proteinExistence type="predicted"/>
<name>A0A8X7TDT6_CANPA</name>
<dbReference type="GO" id="GO:0016787">
    <property type="term" value="F:hydrolase activity"/>
    <property type="evidence" value="ECO:0007669"/>
    <property type="project" value="UniProtKB-KW"/>
</dbReference>
<evidence type="ECO:0000313" key="1">
    <source>
        <dbReference type="EMBL" id="KAF6059744.1"/>
    </source>
</evidence>
<dbReference type="AlphaFoldDB" id="A0A8X7TDT6"/>
<organism evidence="1 2">
    <name type="scientific">Candida parapsilosis</name>
    <name type="common">Yeast</name>
    <dbReference type="NCBI Taxonomy" id="5480"/>
    <lineage>
        <taxon>Eukaryota</taxon>
        <taxon>Fungi</taxon>
        <taxon>Dikarya</taxon>
        <taxon>Ascomycota</taxon>
        <taxon>Saccharomycotina</taxon>
        <taxon>Pichiomycetes</taxon>
        <taxon>Debaryomycetaceae</taxon>
        <taxon>Candida/Lodderomyces clade</taxon>
        <taxon>Candida</taxon>
    </lineage>
</organism>
<dbReference type="InterPro" id="IPR051828">
    <property type="entry name" value="HAD-like_hydrolase_domain"/>
</dbReference>
<dbReference type="PANTHER" id="PTHR46191:SF2">
    <property type="entry name" value="HALOACID DEHALOGENASE-LIKE HYDROLASE DOMAIN-CONTAINING PROTEIN 3"/>
    <property type="match status" value="1"/>
</dbReference>
<dbReference type="Gene3D" id="3.40.50.1000">
    <property type="entry name" value="HAD superfamily/HAD-like"/>
    <property type="match status" value="1"/>
</dbReference>
<reference evidence="1" key="1">
    <citation type="submission" date="2020-03" db="EMBL/GenBank/DDBJ databases">
        <title>FDA dAtabase for Regulatory Grade micrObial Sequences (FDA-ARGOS): Supporting development and validation of Infectious Disease Dx tests.</title>
        <authorList>
            <person name="Campos J."/>
            <person name="Goldberg B."/>
            <person name="Tallon L."/>
            <person name="Sadzewicz L."/>
            <person name="Vavikolanu K."/>
            <person name="Mehta A."/>
            <person name="Aluvathingal J."/>
            <person name="Nadendla S."/>
            <person name="Nandy P."/>
            <person name="Geyer C."/>
            <person name="Yan Y."/>
            <person name="Sichtig H."/>
        </authorList>
    </citation>
    <scope>NUCLEOTIDE SEQUENCE [LARGE SCALE GENOMIC DNA]</scope>
    <source>
        <strain evidence="1">FDAARGOS_652</strain>
    </source>
</reference>
<evidence type="ECO:0000313" key="2">
    <source>
        <dbReference type="Proteomes" id="UP000590412"/>
    </source>
</evidence>
<dbReference type="SUPFAM" id="SSF56784">
    <property type="entry name" value="HAD-like"/>
    <property type="match status" value="1"/>
</dbReference>
<dbReference type="SFLD" id="SFLDS00003">
    <property type="entry name" value="Haloacid_Dehalogenase"/>
    <property type="match status" value="1"/>
</dbReference>
<dbReference type="PANTHER" id="PTHR46191">
    <property type="match status" value="1"/>
</dbReference>
<dbReference type="Proteomes" id="UP000590412">
    <property type="component" value="Unassembled WGS sequence"/>
</dbReference>
<dbReference type="EMBL" id="JABWAB010000001">
    <property type="protein sequence ID" value="KAF6059744.1"/>
    <property type="molecule type" value="Genomic_DNA"/>
</dbReference>
<dbReference type="Pfam" id="PF00702">
    <property type="entry name" value="Hydrolase"/>
    <property type="match status" value="1"/>
</dbReference>
<protein>
    <submittedName>
        <fullName evidence="1">Haloacid dehalogenase-like hydrolase family protein</fullName>
    </submittedName>
</protein>
<dbReference type="InterPro" id="IPR023214">
    <property type="entry name" value="HAD_sf"/>
</dbReference>
<gene>
    <name evidence="1" type="ORF">FOB60_001326</name>
</gene>
<sequence>MIFTLKAPTQSLKSFNRSVSTQSHLISQPFNAENTRMIRESEKKFPKPNFISFDLFGTIYKPKIPVPEQYHQITSSEFGISKTAESIRHDFAKTYEELQDEFPNYGKGVAHFENSDAWWRELVIRVYGLSRKDPKTKEICDRLVNHFTSNEAYDVYDDVIPTLKGLREKGVTMVTSSNSDTRAIKILESLKLKDYFTSVNLSYDYEVGKPKKSFFDAIAVNEYRVQIDNRYRGPTPPGDYLSGCWHVGDSHAKDFVGAIRAGWNGILVDRDGTSELSTGKKRQNKSTYDACYMSQGLGKKEEDSDGPLILANNRVVLSRLTQLLQLYNW</sequence>